<feature type="compositionally biased region" description="Polar residues" evidence="1">
    <location>
        <begin position="151"/>
        <end position="162"/>
    </location>
</feature>
<sequence length="188" mass="20582">MPSMPTYEPMIHVHVNLHVKNQQSTTDDVDNYVIQWRGGDLGLALVSEPVCVSRVTGKGSPKGLEHARPGDVLLSINGVATKHLTKDAVTHILLHCALPATLHFARPDYDDFWTYPRRTSMPSLSPFAHGDAPPRPRRLSFTPPHGYDASMTPTSPRNSNGPVKSLLAPKPATERIASSRGPRHSALF</sequence>
<gene>
    <name evidence="3" type="ORF">H310_01771</name>
</gene>
<dbReference type="InterPro" id="IPR001478">
    <property type="entry name" value="PDZ"/>
</dbReference>
<proteinExistence type="predicted"/>
<dbReference type="OrthoDB" id="167111at2759"/>
<dbReference type="SMART" id="SM00228">
    <property type="entry name" value="PDZ"/>
    <property type="match status" value="1"/>
</dbReference>
<evidence type="ECO:0000313" key="3">
    <source>
        <dbReference type="EMBL" id="ETW07142.1"/>
    </source>
</evidence>
<organism evidence="3">
    <name type="scientific">Aphanomyces invadans</name>
    <dbReference type="NCBI Taxonomy" id="157072"/>
    <lineage>
        <taxon>Eukaryota</taxon>
        <taxon>Sar</taxon>
        <taxon>Stramenopiles</taxon>
        <taxon>Oomycota</taxon>
        <taxon>Saprolegniomycetes</taxon>
        <taxon>Saprolegniales</taxon>
        <taxon>Verrucalvaceae</taxon>
        <taxon>Aphanomyces</taxon>
    </lineage>
</organism>
<dbReference type="PROSITE" id="PS50106">
    <property type="entry name" value="PDZ"/>
    <property type="match status" value="1"/>
</dbReference>
<dbReference type="VEuPathDB" id="FungiDB:H310_01771"/>
<evidence type="ECO:0000256" key="1">
    <source>
        <dbReference type="SAM" id="MobiDB-lite"/>
    </source>
</evidence>
<dbReference type="SUPFAM" id="SSF50156">
    <property type="entry name" value="PDZ domain-like"/>
    <property type="match status" value="1"/>
</dbReference>
<name>A0A024UMQ0_9STRA</name>
<dbReference type="GeneID" id="20078821"/>
<protein>
    <recommendedName>
        <fullName evidence="2">PDZ domain-containing protein</fullName>
    </recommendedName>
</protein>
<evidence type="ECO:0000259" key="2">
    <source>
        <dbReference type="PROSITE" id="PS50106"/>
    </source>
</evidence>
<dbReference type="Gene3D" id="2.30.42.10">
    <property type="match status" value="1"/>
</dbReference>
<feature type="region of interest" description="Disordered" evidence="1">
    <location>
        <begin position="124"/>
        <end position="188"/>
    </location>
</feature>
<dbReference type="AlphaFoldDB" id="A0A024UMQ0"/>
<dbReference type="EMBL" id="KI913954">
    <property type="protein sequence ID" value="ETW07142.1"/>
    <property type="molecule type" value="Genomic_DNA"/>
</dbReference>
<reference evidence="3" key="1">
    <citation type="submission" date="2013-12" db="EMBL/GenBank/DDBJ databases">
        <title>The Genome Sequence of Aphanomyces invadans NJM9701.</title>
        <authorList>
            <consortium name="The Broad Institute Genomics Platform"/>
            <person name="Russ C."/>
            <person name="Tyler B."/>
            <person name="van West P."/>
            <person name="Dieguez-Uribeondo J."/>
            <person name="Young S.K."/>
            <person name="Zeng Q."/>
            <person name="Gargeya S."/>
            <person name="Fitzgerald M."/>
            <person name="Abouelleil A."/>
            <person name="Alvarado L."/>
            <person name="Chapman S.B."/>
            <person name="Gainer-Dewar J."/>
            <person name="Goldberg J."/>
            <person name="Griggs A."/>
            <person name="Gujja S."/>
            <person name="Hansen M."/>
            <person name="Howarth C."/>
            <person name="Imamovic A."/>
            <person name="Ireland A."/>
            <person name="Larimer J."/>
            <person name="McCowan C."/>
            <person name="Murphy C."/>
            <person name="Pearson M."/>
            <person name="Poon T.W."/>
            <person name="Priest M."/>
            <person name="Roberts A."/>
            <person name="Saif S."/>
            <person name="Shea T."/>
            <person name="Sykes S."/>
            <person name="Wortman J."/>
            <person name="Nusbaum C."/>
            <person name="Birren B."/>
        </authorList>
    </citation>
    <scope>NUCLEOTIDE SEQUENCE [LARGE SCALE GENOMIC DNA]</scope>
    <source>
        <strain evidence="3">NJM9701</strain>
    </source>
</reference>
<feature type="domain" description="PDZ" evidence="2">
    <location>
        <begin position="39"/>
        <end position="108"/>
    </location>
</feature>
<dbReference type="RefSeq" id="XP_008863235.1">
    <property type="nucleotide sequence ID" value="XM_008865013.1"/>
</dbReference>
<dbReference type="InterPro" id="IPR036034">
    <property type="entry name" value="PDZ_sf"/>
</dbReference>
<accession>A0A024UMQ0</accession>